<evidence type="ECO:0000313" key="2">
    <source>
        <dbReference type="EMBL" id="KUG18575.1"/>
    </source>
</evidence>
<gene>
    <name evidence="2" type="ORF">ASZ90_011705</name>
</gene>
<dbReference type="EMBL" id="LNQE01001374">
    <property type="protein sequence ID" value="KUG18575.1"/>
    <property type="molecule type" value="Genomic_DNA"/>
</dbReference>
<dbReference type="Gene3D" id="3.40.630.30">
    <property type="match status" value="1"/>
</dbReference>
<dbReference type="Pfam" id="PF09924">
    <property type="entry name" value="LPG_synthase_C"/>
    <property type="match status" value="1"/>
</dbReference>
<dbReference type="SUPFAM" id="SSF55729">
    <property type="entry name" value="Acyl-CoA N-acyltransferases (Nat)"/>
    <property type="match status" value="2"/>
</dbReference>
<name>A0A0W8FCE3_9ZZZZ</name>
<dbReference type="PIRSF" id="PIRSF018688">
    <property type="entry name" value="UCP018688"/>
    <property type="match status" value="1"/>
</dbReference>
<dbReference type="PANTHER" id="PTHR41373">
    <property type="entry name" value="DUF2156 DOMAIN-CONTAINING PROTEIN"/>
    <property type="match status" value="1"/>
</dbReference>
<dbReference type="InterPro" id="IPR016181">
    <property type="entry name" value="Acyl_CoA_acyltransferase"/>
</dbReference>
<dbReference type="InterPro" id="IPR016732">
    <property type="entry name" value="UCP018688"/>
</dbReference>
<dbReference type="PANTHER" id="PTHR41373:SF1">
    <property type="entry name" value="PHOSPHATIDYLGLYCEROL LYSYLTRANSFERASE C-TERMINAL DOMAIN-CONTAINING PROTEIN"/>
    <property type="match status" value="1"/>
</dbReference>
<proteinExistence type="predicted"/>
<reference evidence="2" key="1">
    <citation type="journal article" date="2015" name="Proc. Natl. Acad. Sci. U.S.A.">
        <title>Networks of energetic and metabolic interactions define dynamics in microbial communities.</title>
        <authorList>
            <person name="Embree M."/>
            <person name="Liu J.K."/>
            <person name="Al-Bassam M.M."/>
            <person name="Zengler K."/>
        </authorList>
    </citation>
    <scope>NUCLEOTIDE SEQUENCE</scope>
</reference>
<organism evidence="2">
    <name type="scientific">hydrocarbon metagenome</name>
    <dbReference type="NCBI Taxonomy" id="938273"/>
    <lineage>
        <taxon>unclassified sequences</taxon>
        <taxon>metagenomes</taxon>
        <taxon>ecological metagenomes</taxon>
    </lineage>
</organism>
<sequence length="302" mass="35024">MLSSCDFKPVTLSDRDFFVQHYRRFPQRHSDNTFTNMVCWNYYANYRYAIVQDCVLLSSTIAGKTRYRPPIGPRNPDLLHEVLALALKSDETRPFVVLDQETLEWISGIYPELQFQPERMYFDYVYLANDLAHLPGKGYSTIRRQLNQFMKTCSPLVEELGTDNIEEINDFVEQWCEWKDCDSNPDLASEKDALCFALAHYRELELSGIAIRSEGKIGAISLFEGQNEDTALVHFEKGLPDCKGIYRAINAETAKILAKKYTYINRESDMGVEGIREAKMRYHPHHMVQVHMLGREELEKVV</sequence>
<feature type="domain" description="Phosphatidylglycerol lysyltransferase C-terminal" evidence="1">
    <location>
        <begin position="23"/>
        <end position="289"/>
    </location>
</feature>
<accession>A0A0W8FCE3</accession>
<comment type="caution">
    <text evidence="2">The sequence shown here is derived from an EMBL/GenBank/DDBJ whole genome shotgun (WGS) entry which is preliminary data.</text>
</comment>
<dbReference type="AlphaFoldDB" id="A0A0W8FCE3"/>
<evidence type="ECO:0000259" key="1">
    <source>
        <dbReference type="Pfam" id="PF09924"/>
    </source>
</evidence>
<dbReference type="InterPro" id="IPR024320">
    <property type="entry name" value="LPG_synthase_C"/>
</dbReference>
<protein>
    <recommendedName>
        <fullName evidence="1">Phosphatidylglycerol lysyltransferase C-terminal domain-containing protein</fullName>
    </recommendedName>
</protein>